<name>A0ABQ0GKQ1_9PEZI</name>
<evidence type="ECO:0000256" key="3">
    <source>
        <dbReference type="ARBA" id="ARBA00038654"/>
    </source>
</evidence>
<evidence type="ECO:0000256" key="2">
    <source>
        <dbReference type="ARBA" id="ARBA00037550"/>
    </source>
</evidence>
<dbReference type="Pfam" id="PF08512">
    <property type="entry name" value="Rttp106-like_middle"/>
    <property type="match status" value="1"/>
</dbReference>
<evidence type="ECO:0000259" key="5">
    <source>
        <dbReference type="SMART" id="SM01287"/>
    </source>
</evidence>
<accession>A0ABQ0GKQ1</accession>
<feature type="region of interest" description="Disordered" evidence="4">
    <location>
        <begin position="366"/>
        <end position="459"/>
    </location>
</feature>
<evidence type="ECO:0000256" key="1">
    <source>
        <dbReference type="ARBA" id="ARBA00006159"/>
    </source>
</evidence>
<dbReference type="RefSeq" id="XP_070920057.1">
    <property type="nucleotide sequence ID" value="XM_071063956.1"/>
</dbReference>
<dbReference type="Gene3D" id="2.30.29.30">
    <property type="entry name" value="Pleckstrin-homology domain (PH domain)/Phosphotyrosine-binding domain (PTB)"/>
    <property type="match status" value="1"/>
</dbReference>
<dbReference type="Proteomes" id="UP001628179">
    <property type="component" value="Unassembled WGS sequence"/>
</dbReference>
<comment type="subunit">
    <text evidence="3">Interacts with histones H3 and H4.</text>
</comment>
<dbReference type="EMBL" id="BAAFSV010000004">
    <property type="protein sequence ID" value="GAB1318326.1"/>
    <property type="molecule type" value="Genomic_DNA"/>
</dbReference>
<dbReference type="InterPro" id="IPR011993">
    <property type="entry name" value="PH-like_dom_sf"/>
</dbReference>
<dbReference type="PANTHER" id="PTHR45849">
    <property type="entry name" value="FACT COMPLEX SUBUNIT SSRP1"/>
    <property type="match status" value="1"/>
</dbReference>
<dbReference type="GeneID" id="98179279"/>
<comment type="caution">
    <text evidence="6">The sequence shown here is derived from an EMBL/GenBank/DDBJ whole genome shotgun (WGS) entry which is preliminary data.</text>
</comment>
<organism evidence="6 7">
    <name type="scientific">Madurella fahalii</name>
    <dbReference type="NCBI Taxonomy" id="1157608"/>
    <lineage>
        <taxon>Eukaryota</taxon>
        <taxon>Fungi</taxon>
        <taxon>Dikarya</taxon>
        <taxon>Ascomycota</taxon>
        <taxon>Pezizomycotina</taxon>
        <taxon>Sordariomycetes</taxon>
        <taxon>Sordariomycetidae</taxon>
        <taxon>Sordariales</taxon>
        <taxon>Sordariales incertae sedis</taxon>
        <taxon>Madurella</taxon>
    </lineage>
</organism>
<comment type="similarity">
    <text evidence="1">Belongs to the RTT106 family.</text>
</comment>
<gene>
    <name evidence="6" type="ORF">MFIFM68171_08536</name>
</gene>
<dbReference type="SMART" id="SM01287">
    <property type="entry name" value="Rtt106"/>
    <property type="match status" value="1"/>
</dbReference>
<dbReference type="InterPro" id="IPR050454">
    <property type="entry name" value="RTT106/SSRP1_HistChap/FACT"/>
</dbReference>
<dbReference type="PANTHER" id="PTHR45849:SF3">
    <property type="entry name" value="HISTONE CHAPERONE RTT106"/>
    <property type="match status" value="1"/>
</dbReference>
<evidence type="ECO:0000313" key="6">
    <source>
        <dbReference type="EMBL" id="GAB1318326.1"/>
    </source>
</evidence>
<evidence type="ECO:0000256" key="4">
    <source>
        <dbReference type="SAM" id="MobiDB-lite"/>
    </source>
</evidence>
<proteinExistence type="inferred from homology"/>
<feature type="compositionally biased region" description="Acidic residues" evidence="4">
    <location>
        <begin position="413"/>
        <end position="459"/>
    </location>
</feature>
<comment type="function">
    <text evidence="2">Histones H3 and H4 chaperone involved in the nucleosome formation and heterochromatin silencing. Required for the deposition of H3K56ac-carrying H3-H4 complex onto newly-replicated DNA. Plays a role in the transcriptional regulation of the cell-cycle dependent histone genes by creating a repressive structure at the core histone gene promoter.</text>
</comment>
<feature type="domain" description="Histone chaperone RTT106/FACT complex subunit SPT16-like middle" evidence="5">
    <location>
        <begin position="263"/>
        <end position="363"/>
    </location>
</feature>
<dbReference type="SUPFAM" id="SSF50729">
    <property type="entry name" value="PH domain-like"/>
    <property type="match status" value="1"/>
</dbReference>
<dbReference type="InterPro" id="IPR013719">
    <property type="entry name" value="RTT106/SPT16-like_middle_dom"/>
</dbReference>
<keyword evidence="7" id="KW-1185">Reference proteome</keyword>
<sequence>MAAKLDVQTLGLVFQARPDILAGIQKAADTPTRTTLFNEIASFVYERLSIADAQDEPAAKRRRIEIAQTESNGYTAGGSLLATSSKGVDGAAAEPVLLEIKDISVTAPQRKKYDLCFTESFLYARASGSSVPVAGIVYQWKDIEHAFYLPVPDKSQAQYNYVVLPRDSYLPTSKQASSNSVDKQQSLEPFVFTIPITAPKPGSVGGSLAKTAEAVSDTYSSLFHWALTTSMRSAGNRSCQLIASDPKVFHSVARQLHRPNEKAVHVKAFRGSKDGFLFFLPTGILWGFKKPILFLPLDRIVAVSYTNVLQRTFNMVVELEDHVAGDGSSATEKEIEFGMLDQEDYQGIDEIYVRRHGLADRSMAERRKAKRELVENSKKSVSEDEINGEDGAGGGAEAMSELERAQCEAEQQLQDEEDELEEDYDPGSEGESEGEGESSEEDDEEDEQEEVEEGMEDDA</sequence>
<dbReference type="Gene3D" id="2.30.29.120">
    <property type="match status" value="1"/>
</dbReference>
<protein>
    <submittedName>
        <fullName evidence="6">Histone chaperone RTT106/FACT complex subunit SPT16-like middle domain-containing protein</fullName>
    </submittedName>
</protein>
<reference evidence="6 7" key="1">
    <citation type="submission" date="2024-09" db="EMBL/GenBank/DDBJ databases">
        <title>Itraconazole resistance in Madurella fahalii resulting from another homologue of gene encoding cytochrome P450 14-alpha sterol demethylase (CYP51).</title>
        <authorList>
            <person name="Yoshioka I."/>
            <person name="Fahal A.H."/>
            <person name="Kaneko S."/>
            <person name="Yaguchi T."/>
        </authorList>
    </citation>
    <scope>NUCLEOTIDE SEQUENCE [LARGE SCALE GENOMIC DNA]</scope>
    <source>
        <strain evidence="6 7">IFM 68171</strain>
    </source>
</reference>
<feature type="compositionally biased region" description="Basic and acidic residues" evidence="4">
    <location>
        <begin position="366"/>
        <end position="382"/>
    </location>
</feature>
<evidence type="ECO:0000313" key="7">
    <source>
        <dbReference type="Proteomes" id="UP001628179"/>
    </source>
</evidence>